<dbReference type="AlphaFoldDB" id="K7QWV2"/>
<dbReference type="InterPro" id="IPR003808">
    <property type="entry name" value="Fe-S_metab-assoc_dom"/>
</dbReference>
<dbReference type="Pfam" id="PF02657">
    <property type="entry name" value="SufE"/>
    <property type="match status" value="1"/>
</dbReference>
<sequence length="137" mass="14991">MVPPKLQAALDLIKSLPRELKTQVLLDYAKKVPPPPPGVELERVHECQTPFFLHAGVEGGKVKLFFHVPDEAPTVKAFAGLLLELEGESPEAVLAIPPDFYRGAGLEELLTPLRLRGLEAALERLKAQVRRALDGKG</sequence>
<evidence type="ECO:0000256" key="1">
    <source>
        <dbReference type="ARBA" id="ARBA00010282"/>
    </source>
</evidence>
<dbReference type="EMBL" id="CP003249">
    <property type="protein sequence ID" value="AFV76123.1"/>
    <property type="molecule type" value="Genomic_DNA"/>
</dbReference>
<dbReference type="SUPFAM" id="SSF82649">
    <property type="entry name" value="SufE/NifU"/>
    <property type="match status" value="1"/>
</dbReference>
<dbReference type="RefSeq" id="WP_016329314.1">
    <property type="nucleotide sequence ID" value="NC_019386.1"/>
</dbReference>
<dbReference type="Gene3D" id="3.90.1010.10">
    <property type="match status" value="1"/>
</dbReference>
<evidence type="ECO:0000313" key="4">
    <source>
        <dbReference type="Proteomes" id="UP000000211"/>
    </source>
</evidence>
<comment type="similarity">
    <text evidence="1">Belongs to the SufE family.</text>
</comment>
<reference evidence="3 4" key="1">
    <citation type="journal article" date="2013" name="Genome Announc.">
        <title>Whole Genome Sequencing of Thermus oshimai JL-2 and Thermus thermophilus JL-18, Incomplete Denitrifiers from the United States Great Basin.</title>
        <authorList>
            <person name="Murugapiran S.K."/>
            <person name="Huntemann M."/>
            <person name="Wei C.L."/>
            <person name="Han J."/>
            <person name="Detter J.C."/>
            <person name="Han C.S."/>
            <person name="Erkkila T.H."/>
            <person name="Teshima H."/>
            <person name="Chen A."/>
            <person name="Kyrpides N."/>
            <person name="Mavrommatis K."/>
            <person name="Markowitz V."/>
            <person name="Szeto E."/>
            <person name="Ivanova N."/>
            <person name="Pagani I."/>
            <person name="Lam J."/>
            <person name="McDonald A.I."/>
            <person name="Dodsworth J.A."/>
            <person name="Pati A."/>
            <person name="Goodwin L."/>
            <person name="Peters L."/>
            <person name="Pitluck S."/>
            <person name="Woyke T."/>
            <person name="Hedlund B.P."/>
        </authorList>
    </citation>
    <scope>NUCLEOTIDE SEQUENCE</scope>
    <source>
        <strain evidence="3 4">JL-2</strain>
    </source>
</reference>
<dbReference type="PANTHER" id="PTHR43597:SF5">
    <property type="entry name" value="SUFE-LIKE PROTEIN 2, CHLOROPLASTIC"/>
    <property type="match status" value="1"/>
</dbReference>
<dbReference type="STRING" id="751945.Theos_1073"/>
<dbReference type="PANTHER" id="PTHR43597">
    <property type="entry name" value="SULFUR ACCEPTOR PROTEIN CSDE"/>
    <property type="match status" value="1"/>
</dbReference>
<proteinExistence type="inferred from homology"/>
<accession>K7QWV2</accession>
<dbReference type="KEGG" id="tos:Theos_1073"/>
<dbReference type="PATRIC" id="fig|751945.3.peg.1068"/>
<evidence type="ECO:0000313" key="3">
    <source>
        <dbReference type="EMBL" id="AFV76123.1"/>
    </source>
</evidence>
<evidence type="ECO:0000259" key="2">
    <source>
        <dbReference type="Pfam" id="PF02657"/>
    </source>
</evidence>
<dbReference type="Proteomes" id="UP000000211">
    <property type="component" value="Chromosome"/>
</dbReference>
<protein>
    <submittedName>
        <fullName evidence="3">SufE protein probably involved in Fe-S center assembly</fullName>
    </submittedName>
</protein>
<keyword evidence="4" id="KW-1185">Reference proteome</keyword>
<dbReference type="HOGENOM" id="CLU_124502_2_0_0"/>
<name>K7QWV2_THEOS</name>
<dbReference type="OrthoDB" id="9806335at2"/>
<dbReference type="eggNOG" id="COG2166">
    <property type="taxonomic scope" value="Bacteria"/>
</dbReference>
<organism evidence="3 4">
    <name type="scientific">Thermus oshimai JL-2</name>
    <dbReference type="NCBI Taxonomy" id="751945"/>
    <lineage>
        <taxon>Bacteria</taxon>
        <taxon>Thermotogati</taxon>
        <taxon>Deinococcota</taxon>
        <taxon>Deinococci</taxon>
        <taxon>Thermales</taxon>
        <taxon>Thermaceae</taxon>
        <taxon>Thermus</taxon>
    </lineage>
</organism>
<gene>
    <name evidence="3" type="ORF">Theos_1073</name>
</gene>
<feature type="domain" description="Fe-S metabolism associated" evidence="2">
    <location>
        <begin position="18"/>
        <end position="128"/>
    </location>
</feature>